<dbReference type="WBParaSite" id="PgR161_g002_t01">
    <property type="protein sequence ID" value="PgR161_g002_t01"/>
    <property type="gene ID" value="PgR161_g002"/>
</dbReference>
<keyword evidence="2" id="KW-1185">Reference proteome</keyword>
<dbReference type="AlphaFoldDB" id="A0A915CGI2"/>
<feature type="region of interest" description="Disordered" evidence="1">
    <location>
        <begin position="331"/>
        <end position="363"/>
    </location>
</feature>
<feature type="compositionally biased region" description="Polar residues" evidence="1">
    <location>
        <begin position="530"/>
        <end position="544"/>
    </location>
</feature>
<accession>A0A915CGI2</accession>
<feature type="region of interest" description="Disordered" evidence="1">
    <location>
        <begin position="523"/>
        <end position="612"/>
    </location>
</feature>
<organism evidence="2 3">
    <name type="scientific">Parascaris univalens</name>
    <name type="common">Nematode worm</name>
    <dbReference type="NCBI Taxonomy" id="6257"/>
    <lineage>
        <taxon>Eukaryota</taxon>
        <taxon>Metazoa</taxon>
        <taxon>Ecdysozoa</taxon>
        <taxon>Nematoda</taxon>
        <taxon>Chromadorea</taxon>
        <taxon>Rhabditida</taxon>
        <taxon>Spirurina</taxon>
        <taxon>Ascaridomorpha</taxon>
        <taxon>Ascaridoidea</taxon>
        <taxon>Ascarididae</taxon>
        <taxon>Parascaris</taxon>
    </lineage>
</organism>
<evidence type="ECO:0000256" key="1">
    <source>
        <dbReference type="SAM" id="MobiDB-lite"/>
    </source>
</evidence>
<feature type="compositionally biased region" description="Basic and acidic residues" evidence="1">
    <location>
        <begin position="568"/>
        <end position="591"/>
    </location>
</feature>
<dbReference type="Proteomes" id="UP000887569">
    <property type="component" value="Unplaced"/>
</dbReference>
<feature type="region of interest" description="Disordered" evidence="1">
    <location>
        <begin position="629"/>
        <end position="651"/>
    </location>
</feature>
<evidence type="ECO:0000313" key="2">
    <source>
        <dbReference type="Proteomes" id="UP000887569"/>
    </source>
</evidence>
<sequence>IIRWRVMLRQLLSSGGGGGGAGVKVERVCPARDLTVAPLQPHPNEVLVKNDEGEKNLAVLSNMPPIAYYPQLQSTPAVMVGYPADELNDHISGTTELFSSTFAMLSSDSTMLDPEWAYQQEKPACQTDAAYSFGNNAVLVQDNSQVYINQPLRIAQHSFHETESYGGAYMNGVREIVTDEARMQQTHSGDYAGQTVSVELQSKKKESSRTSRASQAHCISFRDIAEIPLSSGRDTPGGDGESDGDERVMCMACRGVYPSRRSLTGHIGRNEKCREIIGRSYLGQLNGATKVSIPGTSGAPTPPDTLSPICPYCDRFISHYKGNIRRHVNQCMKATKPRKKKSRRKTSSSSTPHTPLDSFGDGSFLQGGSQSNDAFYDGYQPHALSNEEWMCAFDESISPMLQLSTAETVEIKGPDDPYLCSLCDFVTLYRGNMKRHLSTCHNLAEEDFQDGGLDSLRASRCAENSDLLQNRVCKGRRAKIALEAYDGKKRLKMEVEDSNEQVGAASAVAHTAVGNIVNSVKPELKDSSKRSNVSLSCGSSTADAGTSGVGNVGSREWEGSSSQQEGMYAERRLSTSDGQYEERERREHLSTHDMSNAAAGEGTKDTCSGTSSTSNIDEIINAVASNQLGSPAKKPMKVGNSSRSSLRRSRLPKTVRNMEEVRGYWEAERLNSGVSLLMSSPLSARSRSANFVALSSAFLSGTSSSTQH</sequence>
<feature type="region of interest" description="Disordered" evidence="1">
    <location>
        <begin position="184"/>
        <end position="215"/>
    </location>
</feature>
<feature type="compositionally biased region" description="Basic residues" evidence="1">
    <location>
        <begin position="335"/>
        <end position="346"/>
    </location>
</feature>
<feature type="compositionally biased region" description="Polar residues" evidence="1">
    <location>
        <begin position="184"/>
        <end position="200"/>
    </location>
</feature>
<name>A0A915CGI2_PARUN</name>
<evidence type="ECO:0000313" key="3">
    <source>
        <dbReference type="WBParaSite" id="PgR161_g002_t01"/>
    </source>
</evidence>
<reference evidence="3" key="1">
    <citation type="submission" date="2022-11" db="UniProtKB">
        <authorList>
            <consortium name="WormBaseParasite"/>
        </authorList>
    </citation>
    <scope>IDENTIFICATION</scope>
</reference>
<proteinExistence type="predicted"/>
<protein>
    <submittedName>
        <fullName evidence="3">Uncharacterized protein</fullName>
    </submittedName>
</protein>